<sequence length="650" mass="72445">MSRLHRPALFFASTTLLLSALLAMPTLLAQQKPEPDRPAHFVVPDDPEADFVRREVEIPMRDGVKLHTVILVPKGAHRAPMLLTRTPYDADGMTTLAKSNRLAAVLQGYDNFPELFNKHGYIRVVQDIRGKYGSEGDYVMNRPQIGPLNDSNVDHSTDTWDTVDWLSKNVPESNGKVGILGISYDGFTSLMALFHPHPALKVAIPMNPMVDGWRGDDWFHNGAFRQTNLPYIYEQEATRGNTIHWIQTDADDYDFYLKGGAAGLIGKRRGMDQLGLFRKLLAHPSYDAFWQEQAVDKLLAKEPLSIPVMLVHGLWDQEDIYGDMAVYAALEPKDTRNDKVFLVMGPWNHGGQREDGTHLGAIKFDTDTAASFRREVLRPFLDHYLMDDAPPMQVSPVTVYRTGENHWEHLKSWPQGCASGCRIAEQPLYLKDNGTAGFDAQATAGSDEYVSDPSNPVPFLPRPLPATGYDDNPWPSWLVSDQRQAAARPDVLTFVTDVLDAPLRISGTPKVDLRLSTTGSDGDFVVKLVDVYPDVVPDDPKLGGYQLMVSADILRGRYRESLEHPSAIPSNTTVPIRFDLPVANHTFLPGHRVMVQIQSSWFPLYDLNPQTFVPNIFLAQPKDYREATISVKLGGAQASSVLLPVVSGIK</sequence>
<dbReference type="GO" id="GO:0008239">
    <property type="term" value="F:dipeptidyl-peptidase activity"/>
    <property type="evidence" value="ECO:0007669"/>
    <property type="project" value="InterPro"/>
</dbReference>
<keyword evidence="1 4" id="KW-0378">Hydrolase</keyword>
<dbReference type="PANTHER" id="PTHR43056">
    <property type="entry name" value="PEPTIDASE S9 PROLYL OLIGOPEPTIDASE"/>
    <property type="match status" value="1"/>
</dbReference>
<accession>A0A4Q8LIJ5</accession>
<protein>
    <submittedName>
        <fullName evidence="4">CocE/NonD family hydrolase</fullName>
    </submittedName>
</protein>
<keyword evidence="2" id="KW-0732">Signal</keyword>
<dbReference type="EMBL" id="SHMB01000003">
    <property type="protein sequence ID" value="TAA29765.1"/>
    <property type="molecule type" value="Genomic_DNA"/>
</dbReference>
<dbReference type="PANTHER" id="PTHR43056:SF10">
    <property type="entry name" value="COCE_NOND FAMILY, PUTATIVE (AFU_ORTHOLOGUE AFUA_7G00600)-RELATED"/>
    <property type="match status" value="1"/>
</dbReference>
<dbReference type="NCBIfam" id="TIGR00976">
    <property type="entry name" value="CocE_NonD"/>
    <property type="match status" value="1"/>
</dbReference>
<dbReference type="InterPro" id="IPR000383">
    <property type="entry name" value="Xaa-Pro-like_dom"/>
</dbReference>
<dbReference type="InterPro" id="IPR029058">
    <property type="entry name" value="AB_hydrolase_fold"/>
</dbReference>
<evidence type="ECO:0000313" key="5">
    <source>
        <dbReference type="Proteomes" id="UP000291286"/>
    </source>
</evidence>
<dbReference type="InterPro" id="IPR005674">
    <property type="entry name" value="CocE/Ser_esterase"/>
</dbReference>
<evidence type="ECO:0000259" key="3">
    <source>
        <dbReference type="SMART" id="SM00939"/>
    </source>
</evidence>
<dbReference type="Gene3D" id="1.10.3020.10">
    <property type="entry name" value="alpha-amino acid ester hydrolase ( Helical cap domain)"/>
    <property type="match status" value="1"/>
</dbReference>
<evidence type="ECO:0000256" key="2">
    <source>
        <dbReference type="SAM" id="SignalP"/>
    </source>
</evidence>
<evidence type="ECO:0000256" key="1">
    <source>
        <dbReference type="ARBA" id="ARBA00022801"/>
    </source>
</evidence>
<dbReference type="SMART" id="SM00939">
    <property type="entry name" value="PepX_C"/>
    <property type="match status" value="1"/>
</dbReference>
<organism evidence="4 5">
    <name type="scientific">Pseudoxanthomonas winnipegensis</name>
    <dbReference type="NCBI Taxonomy" id="2480810"/>
    <lineage>
        <taxon>Bacteria</taxon>
        <taxon>Pseudomonadati</taxon>
        <taxon>Pseudomonadota</taxon>
        <taxon>Gammaproteobacteria</taxon>
        <taxon>Lysobacterales</taxon>
        <taxon>Lysobacteraceae</taxon>
        <taxon>Pseudoxanthomonas</taxon>
    </lineage>
</organism>
<dbReference type="Proteomes" id="UP000291286">
    <property type="component" value="Unassembled WGS sequence"/>
</dbReference>
<reference evidence="4 5" key="1">
    <citation type="submission" date="2019-02" db="EMBL/GenBank/DDBJ databases">
        <title>WGS of Pseudoxanthomonas species novum from clinical isolates.</title>
        <authorList>
            <person name="Bernier A.-M."/>
            <person name="Bernard K."/>
            <person name="Vachon A."/>
        </authorList>
    </citation>
    <scope>NUCLEOTIDE SEQUENCE [LARGE SCALE GENOMIC DNA]</scope>
    <source>
        <strain evidence="4 5">NML171202</strain>
    </source>
</reference>
<dbReference type="Gene3D" id="2.60.120.260">
    <property type="entry name" value="Galactose-binding domain-like"/>
    <property type="match status" value="1"/>
</dbReference>
<dbReference type="Pfam" id="PF02129">
    <property type="entry name" value="Peptidase_S15"/>
    <property type="match status" value="1"/>
</dbReference>
<dbReference type="InterPro" id="IPR013736">
    <property type="entry name" value="Xaa-Pro_dipept_C"/>
</dbReference>
<comment type="caution">
    <text evidence="4">The sequence shown here is derived from an EMBL/GenBank/DDBJ whole genome shotgun (WGS) entry which is preliminary data.</text>
</comment>
<dbReference type="SUPFAM" id="SSF49785">
    <property type="entry name" value="Galactose-binding domain-like"/>
    <property type="match status" value="1"/>
</dbReference>
<dbReference type="InterPro" id="IPR008979">
    <property type="entry name" value="Galactose-bd-like_sf"/>
</dbReference>
<dbReference type="InterPro" id="IPR050585">
    <property type="entry name" value="Xaa-Pro_dipeptidyl-ppase/CocE"/>
</dbReference>
<name>A0A4Q8LIJ5_9GAMM</name>
<feature type="chain" id="PRO_5020484369" evidence="2">
    <location>
        <begin position="30"/>
        <end position="650"/>
    </location>
</feature>
<dbReference type="AlphaFoldDB" id="A0A4Q8LIJ5"/>
<dbReference type="Gene3D" id="3.40.50.1820">
    <property type="entry name" value="alpha/beta hydrolase"/>
    <property type="match status" value="1"/>
</dbReference>
<dbReference type="RefSeq" id="WP_130518083.1">
    <property type="nucleotide sequence ID" value="NZ_SHMA01000002.1"/>
</dbReference>
<feature type="signal peptide" evidence="2">
    <location>
        <begin position="1"/>
        <end position="29"/>
    </location>
</feature>
<proteinExistence type="predicted"/>
<evidence type="ECO:0000313" key="4">
    <source>
        <dbReference type="EMBL" id="TAA29765.1"/>
    </source>
</evidence>
<feature type="domain" description="Xaa-Pro dipeptidyl-peptidase C-terminal" evidence="3">
    <location>
        <begin position="378"/>
        <end position="642"/>
    </location>
</feature>
<dbReference type="Pfam" id="PF08530">
    <property type="entry name" value="PepX_C"/>
    <property type="match status" value="1"/>
</dbReference>
<gene>
    <name evidence="4" type="ORF">EA661_09475</name>
</gene>
<dbReference type="SUPFAM" id="SSF53474">
    <property type="entry name" value="alpha/beta-Hydrolases"/>
    <property type="match status" value="1"/>
</dbReference>